<proteinExistence type="predicted"/>
<dbReference type="GO" id="GO:0004519">
    <property type="term" value="F:endonuclease activity"/>
    <property type="evidence" value="ECO:0007669"/>
    <property type="project" value="UniProtKB-KW"/>
</dbReference>
<keyword evidence="2" id="KW-0255">Endonuclease</keyword>
<keyword evidence="3" id="KW-1185">Reference proteome</keyword>
<dbReference type="GO" id="GO:0003676">
    <property type="term" value="F:nucleic acid binding"/>
    <property type="evidence" value="ECO:0007669"/>
    <property type="project" value="InterPro"/>
</dbReference>
<dbReference type="Pfam" id="PF11645">
    <property type="entry name" value="PDDEXK_5"/>
    <property type="match status" value="1"/>
</dbReference>
<reference evidence="2 3" key="1">
    <citation type="submission" date="2017-06" db="EMBL/GenBank/DDBJ databases">
        <authorList>
            <person name="Kim H.J."/>
            <person name="Triplett B.A."/>
        </authorList>
    </citation>
    <scope>NUCLEOTIDE SEQUENCE [LARGE SCALE GENOMIC DNA]</scope>
    <source>
        <strain evidence="2 3">U15</strain>
    </source>
</reference>
<name>A0A239FMG8_9BURK</name>
<dbReference type="InterPro" id="IPR011856">
    <property type="entry name" value="tRNA_endonuc-like_dom_sf"/>
</dbReference>
<dbReference type="InterPro" id="IPR021671">
    <property type="entry name" value="PD(D/E)XK_Endonuc"/>
</dbReference>
<accession>A0A239FMG8</accession>
<keyword evidence="2" id="KW-0378">Hydrolase</keyword>
<evidence type="ECO:0000313" key="2">
    <source>
        <dbReference type="EMBL" id="SNS58080.1"/>
    </source>
</evidence>
<feature type="domain" description="PD(D/E)XK endonuclease" evidence="1">
    <location>
        <begin position="16"/>
        <end position="112"/>
    </location>
</feature>
<dbReference type="RefSeq" id="WP_089398876.1">
    <property type="nucleotide sequence ID" value="NZ_FZOT01000004.1"/>
</dbReference>
<keyword evidence="2" id="KW-0540">Nuclease</keyword>
<dbReference type="Gene3D" id="3.40.1350.10">
    <property type="match status" value="1"/>
</dbReference>
<evidence type="ECO:0000313" key="3">
    <source>
        <dbReference type="Proteomes" id="UP000198284"/>
    </source>
</evidence>
<protein>
    <submittedName>
        <fullName evidence="2">PD-(D/E)XK endonuclease</fullName>
    </submittedName>
</protein>
<dbReference type="Proteomes" id="UP000198284">
    <property type="component" value="Unassembled WGS sequence"/>
</dbReference>
<gene>
    <name evidence="2" type="ORF">SAMN06265795_10411</name>
</gene>
<dbReference type="AlphaFoldDB" id="A0A239FMG8"/>
<sequence length="158" mass="16911">MAEQPSKATSATLKLEFAAECVRRGAVVSQPVGGNACYDLLVDTGASISKVQVKSASKAARGDHFLVNTTRKVPQMKRGSKGGSSRSVPYAEGTLDCIVTQVEGVWYFFANPHTLPSSAKIYPHADVDSRKGNQGREKWESVCLPNDFRGPAALPENG</sequence>
<evidence type="ECO:0000259" key="1">
    <source>
        <dbReference type="Pfam" id="PF11645"/>
    </source>
</evidence>
<organism evidence="2 3">
    <name type="scientific">Noviherbaspirillum humi</name>
    <dbReference type="NCBI Taxonomy" id="1688639"/>
    <lineage>
        <taxon>Bacteria</taxon>
        <taxon>Pseudomonadati</taxon>
        <taxon>Pseudomonadota</taxon>
        <taxon>Betaproteobacteria</taxon>
        <taxon>Burkholderiales</taxon>
        <taxon>Oxalobacteraceae</taxon>
        <taxon>Noviherbaspirillum</taxon>
    </lineage>
</organism>
<dbReference type="EMBL" id="FZOT01000004">
    <property type="protein sequence ID" value="SNS58080.1"/>
    <property type="molecule type" value="Genomic_DNA"/>
</dbReference>